<dbReference type="EMBL" id="HG792015">
    <property type="protein sequence ID" value="CDM26283.1"/>
    <property type="molecule type" value="Genomic_DNA"/>
</dbReference>
<evidence type="ECO:0000313" key="8">
    <source>
        <dbReference type="EMBL" id="CDM26283.1"/>
    </source>
</evidence>
<protein>
    <submittedName>
        <fullName evidence="8">Glycoside hydrolase, family 24</fullName>
    </submittedName>
</protein>
<evidence type="ECO:0000256" key="5">
    <source>
        <dbReference type="ARBA" id="ARBA00023200"/>
    </source>
</evidence>
<dbReference type="PANTHER" id="PTHR38107:SF3">
    <property type="entry name" value="LYSOZYME RRRD-RELATED"/>
    <property type="match status" value="1"/>
</dbReference>
<dbReference type="OrthoDB" id="5358886at2759"/>
<gene>
    <name evidence="8" type="ORF">PROQFM164_S01g000092</name>
</gene>
<keyword evidence="3" id="KW-0081">Bacteriolytic enzyme</keyword>
<dbReference type="Gene3D" id="1.10.530.40">
    <property type="match status" value="1"/>
</dbReference>
<dbReference type="PROSITE" id="PS51257">
    <property type="entry name" value="PROKAR_LIPOPROTEIN"/>
    <property type="match status" value="1"/>
</dbReference>
<proteinExistence type="inferred from homology"/>
<evidence type="ECO:0000256" key="7">
    <source>
        <dbReference type="SAM" id="SignalP"/>
    </source>
</evidence>
<dbReference type="SUPFAM" id="SSF53955">
    <property type="entry name" value="Lysozyme-like"/>
    <property type="match status" value="1"/>
</dbReference>
<dbReference type="GO" id="GO:0009253">
    <property type="term" value="P:peptidoglycan catabolic process"/>
    <property type="evidence" value="ECO:0007669"/>
    <property type="project" value="InterPro"/>
</dbReference>
<evidence type="ECO:0000256" key="4">
    <source>
        <dbReference type="ARBA" id="ARBA00022801"/>
    </source>
</evidence>
<feature type="chain" id="PRO_5004879157" evidence="7">
    <location>
        <begin position="17"/>
        <end position="182"/>
    </location>
</feature>
<dbReference type="PANTHER" id="PTHR38107">
    <property type="match status" value="1"/>
</dbReference>
<dbReference type="InterPro" id="IPR002196">
    <property type="entry name" value="Glyco_hydro_24"/>
</dbReference>
<dbReference type="InterPro" id="IPR051018">
    <property type="entry name" value="Bacteriophage_GH24"/>
</dbReference>
<dbReference type="OMA" id="PQWNKAN"/>
<keyword evidence="9" id="KW-1185">Reference proteome</keyword>
<keyword evidence="4 8" id="KW-0378">Hydrolase</keyword>
<dbReference type="Proteomes" id="UP000030686">
    <property type="component" value="Unassembled WGS sequence"/>
</dbReference>
<dbReference type="InterPro" id="IPR034690">
    <property type="entry name" value="Endolysin_T4_type"/>
</dbReference>
<evidence type="ECO:0000256" key="1">
    <source>
        <dbReference type="ARBA" id="ARBA00000632"/>
    </source>
</evidence>
<evidence type="ECO:0000256" key="6">
    <source>
        <dbReference type="ARBA" id="ARBA00023295"/>
    </source>
</evidence>
<dbReference type="GO" id="GO:0003796">
    <property type="term" value="F:lysozyme activity"/>
    <property type="evidence" value="ECO:0007669"/>
    <property type="project" value="UniProtKB-EC"/>
</dbReference>
<reference evidence="8" key="1">
    <citation type="journal article" date="2014" name="Nat. Commun.">
        <title>Multiple recent horizontal transfers of a large genomic region in cheese making fungi.</title>
        <authorList>
            <person name="Cheeseman K."/>
            <person name="Ropars J."/>
            <person name="Renault P."/>
            <person name="Dupont J."/>
            <person name="Gouzy J."/>
            <person name="Branca A."/>
            <person name="Abraham A.L."/>
            <person name="Ceppi M."/>
            <person name="Conseiller E."/>
            <person name="Debuchy R."/>
            <person name="Malagnac F."/>
            <person name="Goarin A."/>
            <person name="Silar P."/>
            <person name="Lacoste S."/>
            <person name="Sallet E."/>
            <person name="Bensimon A."/>
            <person name="Giraud T."/>
            <person name="Brygoo Y."/>
        </authorList>
    </citation>
    <scope>NUCLEOTIDE SEQUENCE [LARGE SCALE GENOMIC DNA]</scope>
    <source>
        <strain evidence="8">FM164</strain>
    </source>
</reference>
<dbReference type="InterPro" id="IPR033907">
    <property type="entry name" value="Endolysin_autolysin"/>
</dbReference>
<evidence type="ECO:0000313" key="9">
    <source>
        <dbReference type="Proteomes" id="UP000030686"/>
    </source>
</evidence>
<dbReference type="InterPro" id="IPR023347">
    <property type="entry name" value="Lysozyme_dom_sf"/>
</dbReference>
<accession>W6PQ31</accession>
<dbReference type="AlphaFoldDB" id="W6PQ31"/>
<keyword evidence="7" id="KW-0732">Signal</keyword>
<dbReference type="GO" id="GO:0031640">
    <property type="term" value="P:killing of cells of another organism"/>
    <property type="evidence" value="ECO:0007669"/>
    <property type="project" value="UniProtKB-KW"/>
</dbReference>
<evidence type="ECO:0000256" key="2">
    <source>
        <dbReference type="ARBA" id="ARBA00022529"/>
    </source>
</evidence>
<comment type="catalytic activity">
    <reaction evidence="1">
        <text>Hydrolysis of (1-&gt;4)-beta-linkages between N-acetylmuramic acid and N-acetyl-D-glucosamine residues in a peptidoglycan and between N-acetyl-D-glucosamine residues in chitodextrins.</text>
        <dbReference type="EC" id="3.2.1.17"/>
    </reaction>
</comment>
<dbReference type="InterPro" id="IPR023346">
    <property type="entry name" value="Lysozyme-like_dom_sf"/>
</dbReference>
<evidence type="ECO:0000256" key="3">
    <source>
        <dbReference type="ARBA" id="ARBA00022638"/>
    </source>
</evidence>
<keyword evidence="5" id="KW-1035">Host cytoplasm</keyword>
<sequence>MSFKLLLATLPALAFAACTGPAVNTNGLDLIKSFESFQANVYDDGYGNPTIGYGHLCSDSTCSEVTFSKPLTEDTASQLLAKDLVTYQNGVTNALATAVTLNDNQYAALVSWTFNVGVGNMQSSSLVSRMNAGENVETVASEELPKWNKANGAVVAGLTRRRADEVKLFEEASQTKALPVGC</sequence>
<dbReference type="HAMAP" id="MF_04110">
    <property type="entry name" value="ENDOLYSIN_T4"/>
    <property type="match status" value="1"/>
</dbReference>
<organism evidence="8 9">
    <name type="scientific">Penicillium roqueforti (strain FM164)</name>
    <dbReference type="NCBI Taxonomy" id="1365484"/>
    <lineage>
        <taxon>Eukaryota</taxon>
        <taxon>Fungi</taxon>
        <taxon>Dikarya</taxon>
        <taxon>Ascomycota</taxon>
        <taxon>Pezizomycotina</taxon>
        <taxon>Eurotiomycetes</taxon>
        <taxon>Eurotiomycetidae</taxon>
        <taxon>Eurotiales</taxon>
        <taxon>Aspergillaceae</taxon>
        <taxon>Penicillium</taxon>
    </lineage>
</organism>
<name>W6PQ31_PENRF</name>
<feature type="signal peptide" evidence="7">
    <location>
        <begin position="1"/>
        <end position="16"/>
    </location>
</feature>
<dbReference type="GO" id="GO:0016998">
    <property type="term" value="P:cell wall macromolecule catabolic process"/>
    <property type="evidence" value="ECO:0007669"/>
    <property type="project" value="InterPro"/>
</dbReference>
<dbReference type="GO" id="GO:0042742">
    <property type="term" value="P:defense response to bacterium"/>
    <property type="evidence" value="ECO:0007669"/>
    <property type="project" value="UniProtKB-KW"/>
</dbReference>
<dbReference type="Pfam" id="PF00959">
    <property type="entry name" value="Phage_lysozyme"/>
    <property type="match status" value="1"/>
</dbReference>
<dbReference type="CDD" id="cd00737">
    <property type="entry name" value="lyz_endolysin_autolysin"/>
    <property type="match status" value="1"/>
</dbReference>
<keyword evidence="6" id="KW-0326">Glycosidase</keyword>
<keyword evidence="2" id="KW-0929">Antimicrobial</keyword>